<dbReference type="PANTHER" id="PTHR16529">
    <property type="entry name" value="CD177 ANTIGEN"/>
    <property type="match status" value="1"/>
</dbReference>
<evidence type="ECO:0000313" key="9">
    <source>
        <dbReference type="Proteomes" id="UP000092124"/>
    </source>
</evidence>
<evidence type="ECO:0000256" key="5">
    <source>
        <dbReference type="ARBA" id="ARBA00023180"/>
    </source>
</evidence>
<comment type="subcellular location">
    <subcellularLocation>
        <location evidence="1">Cell membrane</location>
    </subcellularLocation>
</comment>
<accession>A0A1A6HP11</accession>
<dbReference type="EMBL" id="LZPO01017576">
    <property type="protein sequence ID" value="OBS79996.1"/>
    <property type="molecule type" value="Genomic_DNA"/>
</dbReference>
<keyword evidence="2" id="KW-1003">Cell membrane</keyword>
<dbReference type="InterPro" id="IPR051899">
    <property type="entry name" value="Fert-Immune_med_protein"/>
</dbReference>
<evidence type="ECO:0000256" key="3">
    <source>
        <dbReference type="ARBA" id="ARBA00022729"/>
    </source>
</evidence>
<dbReference type="Pfam" id="PF00021">
    <property type="entry name" value="UPAR_LY6"/>
    <property type="match status" value="2"/>
</dbReference>
<sequence length="302" mass="33615">MAACCIQYFLPLFLLGASHWTCMFGERGETAGPQRVDLWREEVTPQRRAIDYFPLVFPVTQNLHCEVSRILRLEDDPGRTFNWTSKAERCYPRELCQETVLLIKAEGTKTVVLASKGCTDQEMESMTFIQYAPPPGLVAVSYINYCNNTLCNNRDSISQFWNPPETTGTWGTGRCEHQLLTGQEASAAQHVWLWGPVPVPPLCPVPTAQLSAIKEDLNSLEVKAPQGGMDSIVHVQGCATMLGCRLLATMTSVGPITVKETCNYHSFLQPRKAESGASWMLTSLWMLELLLPALLLPLTHLA</sequence>
<evidence type="ECO:0000256" key="6">
    <source>
        <dbReference type="SAM" id="SignalP"/>
    </source>
</evidence>
<dbReference type="InterPro" id="IPR016054">
    <property type="entry name" value="LY6_UPA_recep-like"/>
</dbReference>
<keyword evidence="5" id="KW-0325">Glycoprotein</keyword>
<keyword evidence="9" id="KW-1185">Reference proteome</keyword>
<dbReference type="GO" id="GO:1901317">
    <property type="term" value="P:regulation of flagellated sperm motility"/>
    <property type="evidence" value="ECO:0007669"/>
    <property type="project" value="TreeGrafter"/>
</dbReference>
<dbReference type="GO" id="GO:0007339">
    <property type="term" value="P:binding of sperm to zona pellucida"/>
    <property type="evidence" value="ECO:0007669"/>
    <property type="project" value="TreeGrafter"/>
</dbReference>
<feature type="domain" description="UPAR/Ly6" evidence="7">
    <location>
        <begin position="89"/>
        <end position="153"/>
    </location>
</feature>
<gene>
    <name evidence="8" type="ORF">A6R68_21804</name>
</gene>
<feature type="domain" description="UPAR/Ly6" evidence="7">
    <location>
        <begin position="221"/>
        <end position="267"/>
    </location>
</feature>
<feature type="chain" id="PRO_5008346522" description="UPAR/Ly6 domain-containing protein" evidence="6">
    <location>
        <begin position="26"/>
        <end position="302"/>
    </location>
</feature>
<dbReference type="Proteomes" id="UP000092124">
    <property type="component" value="Unassembled WGS sequence"/>
</dbReference>
<dbReference type="STRING" id="56216.A0A1A6HP11"/>
<dbReference type="OrthoDB" id="9443273at2759"/>
<evidence type="ECO:0000256" key="2">
    <source>
        <dbReference type="ARBA" id="ARBA00022475"/>
    </source>
</evidence>
<dbReference type="PANTHER" id="PTHR16529:SF3">
    <property type="entry name" value="TESTIS-EXPRESSED PROTEIN 101"/>
    <property type="match status" value="1"/>
</dbReference>
<reference evidence="8 9" key="1">
    <citation type="submission" date="2016-06" db="EMBL/GenBank/DDBJ databases">
        <title>The Draft Genome Sequence and Annotation of the Desert Woodrat Neotoma lepida.</title>
        <authorList>
            <person name="Campbell M."/>
            <person name="Oakeson K.F."/>
            <person name="Yandell M."/>
            <person name="Halpert J.R."/>
            <person name="Dearing D."/>
        </authorList>
    </citation>
    <scope>NUCLEOTIDE SEQUENCE [LARGE SCALE GENOMIC DNA]</scope>
    <source>
        <strain evidence="8">417</strain>
        <tissue evidence="8">Liver</tissue>
    </source>
</reference>
<evidence type="ECO:0000256" key="1">
    <source>
        <dbReference type="ARBA" id="ARBA00004236"/>
    </source>
</evidence>
<name>A0A1A6HP11_NEOLE</name>
<protein>
    <recommendedName>
        <fullName evidence="7">UPAR/Ly6 domain-containing protein</fullName>
    </recommendedName>
</protein>
<dbReference type="CDD" id="cd23622">
    <property type="entry name" value="TFP_LU_ECD_TEX101_rpt1"/>
    <property type="match status" value="1"/>
</dbReference>
<evidence type="ECO:0000256" key="4">
    <source>
        <dbReference type="ARBA" id="ARBA00023136"/>
    </source>
</evidence>
<feature type="signal peptide" evidence="6">
    <location>
        <begin position="1"/>
        <end position="25"/>
    </location>
</feature>
<keyword evidence="3 6" id="KW-0732">Signal</keyword>
<evidence type="ECO:0000313" key="8">
    <source>
        <dbReference type="EMBL" id="OBS79996.1"/>
    </source>
</evidence>
<dbReference type="AlphaFoldDB" id="A0A1A6HP11"/>
<proteinExistence type="predicted"/>
<keyword evidence="4" id="KW-0472">Membrane</keyword>
<organism evidence="8 9">
    <name type="scientific">Neotoma lepida</name>
    <name type="common">Desert woodrat</name>
    <dbReference type="NCBI Taxonomy" id="56216"/>
    <lineage>
        <taxon>Eukaryota</taxon>
        <taxon>Metazoa</taxon>
        <taxon>Chordata</taxon>
        <taxon>Craniata</taxon>
        <taxon>Vertebrata</taxon>
        <taxon>Euteleostomi</taxon>
        <taxon>Mammalia</taxon>
        <taxon>Eutheria</taxon>
        <taxon>Euarchontoglires</taxon>
        <taxon>Glires</taxon>
        <taxon>Rodentia</taxon>
        <taxon>Myomorpha</taxon>
        <taxon>Muroidea</taxon>
        <taxon>Cricetidae</taxon>
        <taxon>Neotominae</taxon>
        <taxon>Neotoma</taxon>
    </lineage>
</organism>
<comment type="caution">
    <text evidence="8">The sequence shown here is derived from an EMBL/GenBank/DDBJ whole genome shotgun (WGS) entry which is preliminary data.</text>
</comment>
<evidence type="ECO:0000259" key="7">
    <source>
        <dbReference type="Pfam" id="PF00021"/>
    </source>
</evidence>
<dbReference type="GO" id="GO:0044853">
    <property type="term" value="C:plasma membrane raft"/>
    <property type="evidence" value="ECO:0007669"/>
    <property type="project" value="TreeGrafter"/>
</dbReference>